<organism evidence="13 14">
    <name type="scientific">Microvirga puerhi</name>
    <dbReference type="NCBI Taxonomy" id="2876078"/>
    <lineage>
        <taxon>Bacteria</taxon>
        <taxon>Pseudomonadati</taxon>
        <taxon>Pseudomonadota</taxon>
        <taxon>Alphaproteobacteria</taxon>
        <taxon>Hyphomicrobiales</taxon>
        <taxon>Methylobacteriaceae</taxon>
        <taxon>Microvirga</taxon>
    </lineage>
</organism>
<dbReference type="InterPro" id="IPR020546">
    <property type="entry name" value="ATP_synth_F1_dsu/esu_N"/>
</dbReference>
<evidence type="ECO:0000313" key="13">
    <source>
        <dbReference type="EMBL" id="MBZ6075913.1"/>
    </source>
</evidence>
<evidence type="ECO:0000256" key="4">
    <source>
        <dbReference type="ARBA" id="ARBA00022448"/>
    </source>
</evidence>
<comment type="caution">
    <text evidence="13">The sequence shown here is derived from an EMBL/GenBank/DDBJ whole genome shotgun (WGS) entry which is preliminary data.</text>
</comment>
<gene>
    <name evidence="10 13" type="primary">atpC</name>
    <name evidence="13" type="ORF">K9B37_06375</name>
</gene>
<proteinExistence type="inferred from homology"/>
<protein>
    <recommendedName>
        <fullName evidence="10">ATP synthase epsilon chain</fullName>
    </recommendedName>
    <alternativeName>
        <fullName evidence="10">ATP synthase F1 sector epsilon subunit</fullName>
    </alternativeName>
    <alternativeName>
        <fullName evidence="10">F-ATPase epsilon subunit</fullName>
    </alternativeName>
</protein>
<dbReference type="RefSeq" id="WP_224312215.1">
    <property type="nucleotide sequence ID" value="NZ_JAIRBM010000004.1"/>
</dbReference>
<evidence type="ECO:0000256" key="1">
    <source>
        <dbReference type="ARBA" id="ARBA00003543"/>
    </source>
</evidence>
<name>A0ABS7VK52_9HYPH</name>
<keyword evidence="6 10" id="KW-0406">Ion transport</keyword>
<evidence type="ECO:0000256" key="7">
    <source>
        <dbReference type="ARBA" id="ARBA00023136"/>
    </source>
</evidence>
<keyword evidence="10" id="KW-1003">Cell membrane</keyword>
<feature type="domain" description="ATP synthase F1 complex delta/epsilon subunit N-terminal" evidence="12">
    <location>
        <begin position="6"/>
        <end position="83"/>
    </location>
</feature>
<accession>A0ABS7VK52</accession>
<keyword evidence="5 10" id="KW-0375">Hydrogen ion transport</keyword>
<reference evidence="13 14" key="1">
    <citation type="submission" date="2021-09" db="EMBL/GenBank/DDBJ databases">
        <title>The complete genome sequence of a new microorganism.</title>
        <authorList>
            <person name="Zi Z."/>
        </authorList>
    </citation>
    <scope>NUCLEOTIDE SEQUENCE [LARGE SCALE GENOMIC DNA]</scope>
    <source>
        <strain evidence="13 14">WGZ8</strain>
    </source>
</reference>
<keyword evidence="9 10" id="KW-0066">ATP synthesis</keyword>
<evidence type="ECO:0000256" key="2">
    <source>
        <dbReference type="ARBA" id="ARBA00004184"/>
    </source>
</evidence>
<comment type="subcellular location">
    <subcellularLocation>
        <location evidence="10">Cell membrane</location>
        <topology evidence="10">Peripheral membrane protein</topology>
    </subcellularLocation>
    <subcellularLocation>
        <location evidence="2">Endomembrane system</location>
        <topology evidence="2">Peripheral membrane protein</topology>
    </subcellularLocation>
</comment>
<sequence length="133" mass="14529">MANVLFELISPERVLFSGEVKAVMLPATEGDMTVMAGHEPTMATLNPGIVVATDVQGHGHRAFVRGGFAEIGPDSVTLLVERALPPEELTRDKIDEEIVRLETTRDATQDSRVRREADFALSRLAQVRAALSF</sequence>
<dbReference type="PANTHER" id="PTHR13822:SF10">
    <property type="entry name" value="ATP SYNTHASE EPSILON CHAIN, CHLOROPLASTIC"/>
    <property type="match status" value="1"/>
</dbReference>
<evidence type="ECO:0000313" key="14">
    <source>
        <dbReference type="Proteomes" id="UP000704176"/>
    </source>
</evidence>
<keyword evidence="7 10" id="KW-0472">Membrane</keyword>
<dbReference type="NCBIfam" id="NF011323">
    <property type="entry name" value="PRK14736.1"/>
    <property type="match status" value="1"/>
</dbReference>
<dbReference type="Proteomes" id="UP000704176">
    <property type="component" value="Unassembled WGS sequence"/>
</dbReference>
<dbReference type="CDD" id="cd12152">
    <property type="entry name" value="F1-ATPase_delta"/>
    <property type="match status" value="1"/>
</dbReference>
<dbReference type="Gene3D" id="2.60.15.10">
    <property type="entry name" value="F0F1 ATP synthase delta/epsilon subunit, N-terminal"/>
    <property type="match status" value="1"/>
</dbReference>
<dbReference type="InterPro" id="IPR001469">
    <property type="entry name" value="ATP_synth_F1_dsu/esu"/>
</dbReference>
<dbReference type="EMBL" id="JAIRBM010000004">
    <property type="protein sequence ID" value="MBZ6075913.1"/>
    <property type="molecule type" value="Genomic_DNA"/>
</dbReference>
<comment type="function">
    <text evidence="1 10">Produces ATP from ADP in the presence of a proton gradient across the membrane.</text>
</comment>
<dbReference type="SUPFAM" id="SSF51344">
    <property type="entry name" value="Epsilon subunit of F1F0-ATP synthase N-terminal domain"/>
    <property type="match status" value="1"/>
</dbReference>
<evidence type="ECO:0000256" key="9">
    <source>
        <dbReference type="ARBA" id="ARBA00023310"/>
    </source>
</evidence>
<evidence type="ECO:0000256" key="11">
    <source>
        <dbReference type="RuleBase" id="RU003656"/>
    </source>
</evidence>
<evidence type="ECO:0000259" key="12">
    <source>
        <dbReference type="Pfam" id="PF02823"/>
    </source>
</evidence>
<dbReference type="PANTHER" id="PTHR13822">
    <property type="entry name" value="ATP SYNTHASE DELTA/EPSILON CHAIN"/>
    <property type="match status" value="1"/>
</dbReference>
<dbReference type="InterPro" id="IPR036771">
    <property type="entry name" value="ATPsynth_dsu/esu_N"/>
</dbReference>
<dbReference type="Pfam" id="PF02823">
    <property type="entry name" value="ATP-synt_DE_N"/>
    <property type="match status" value="1"/>
</dbReference>
<evidence type="ECO:0000256" key="3">
    <source>
        <dbReference type="ARBA" id="ARBA00005712"/>
    </source>
</evidence>
<evidence type="ECO:0000256" key="6">
    <source>
        <dbReference type="ARBA" id="ARBA00023065"/>
    </source>
</evidence>
<comment type="subunit">
    <text evidence="10 11">F-type ATPases have 2 components, CF(1) - the catalytic core - and CF(0) - the membrane proton channel. CF(1) has five subunits: alpha(3), beta(3), gamma(1), delta(1), epsilon(1). CF(0) has three main subunits: a, b and c.</text>
</comment>
<dbReference type="NCBIfam" id="TIGR01216">
    <property type="entry name" value="ATP_synt_epsi"/>
    <property type="match status" value="1"/>
</dbReference>
<evidence type="ECO:0000256" key="8">
    <source>
        <dbReference type="ARBA" id="ARBA00023196"/>
    </source>
</evidence>
<keyword evidence="14" id="KW-1185">Reference proteome</keyword>
<evidence type="ECO:0000256" key="5">
    <source>
        <dbReference type="ARBA" id="ARBA00022781"/>
    </source>
</evidence>
<keyword evidence="4 10" id="KW-0813">Transport</keyword>
<comment type="similarity">
    <text evidence="3 10 11">Belongs to the ATPase epsilon chain family.</text>
</comment>
<keyword evidence="8 10" id="KW-0139">CF(1)</keyword>
<dbReference type="HAMAP" id="MF_00530">
    <property type="entry name" value="ATP_synth_epsil_bac"/>
    <property type="match status" value="1"/>
</dbReference>
<evidence type="ECO:0000256" key="10">
    <source>
        <dbReference type="HAMAP-Rule" id="MF_00530"/>
    </source>
</evidence>